<name>A0A8S3XWJ7_PARAO</name>
<dbReference type="OrthoDB" id="7300790at2759"/>
<comment type="caution">
    <text evidence="2">The sequence shown here is derived from an EMBL/GenBank/DDBJ whole genome shotgun (WGS) entry which is preliminary data.</text>
</comment>
<keyword evidence="3" id="KW-1185">Reference proteome</keyword>
<dbReference type="EMBL" id="CAJQZP010001411">
    <property type="protein sequence ID" value="CAG5044151.1"/>
    <property type="molecule type" value="Genomic_DNA"/>
</dbReference>
<gene>
    <name evidence="2" type="ORF">PAPOLLO_LOCUS22927</name>
</gene>
<accession>A0A8S3XWJ7</accession>
<dbReference type="AlphaFoldDB" id="A0A8S3XWJ7"/>
<evidence type="ECO:0000313" key="2">
    <source>
        <dbReference type="EMBL" id="CAG5044151.1"/>
    </source>
</evidence>
<dbReference type="Proteomes" id="UP000691718">
    <property type="component" value="Unassembled WGS sequence"/>
</dbReference>
<evidence type="ECO:0000256" key="1">
    <source>
        <dbReference type="SAM" id="MobiDB-lite"/>
    </source>
</evidence>
<organism evidence="2 3">
    <name type="scientific">Parnassius apollo</name>
    <name type="common">Apollo butterfly</name>
    <name type="synonym">Papilio apollo</name>
    <dbReference type="NCBI Taxonomy" id="110799"/>
    <lineage>
        <taxon>Eukaryota</taxon>
        <taxon>Metazoa</taxon>
        <taxon>Ecdysozoa</taxon>
        <taxon>Arthropoda</taxon>
        <taxon>Hexapoda</taxon>
        <taxon>Insecta</taxon>
        <taxon>Pterygota</taxon>
        <taxon>Neoptera</taxon>
        <taxon>Endopterygota</taxon>
        <taxon>Lepidoptera</taxon>
        <taxon>Glossata</taxon>
        <taxon>Ditrysia</taxon>
        <taxon>Papilionoidea</taxon>
        <taxon>Papilionidae</taxon>
        <taxon>Parnassiinae</taxon>
        <taxon>Parnassini</taxon>
        <taxon>Parnassius</taxon>
        <taxon>Parnassius</taxon>
    </lineage>
</organism>
<reference evidence="2" key="1">
    <citation type="submission" date="2021-04" db="EMBL/GenBank/DDBJ databases">
        <authorList>
            <person name="Tunstrom K."/>
        </authorList>
    </citation>
    <scope>NUCLEOTIDE SEQUENCE</scope>
</reference>
<feature type="compositionally biased region" description="Basic residues" evidence="1">
    <location>
        <begin position="26"/>
        <end position="42"/>
    </location>
</feature>
<protein>
    <submittedName>
        <fullName evidence="2">(apollo) hypothetical protein</fullName>
    </submittedName>
</protein>
<sequence>MGLTVLNDPDINKKPRLKNKWASQKKEKKSTTKKSVTKRKRTPSITTTDESIEMSVHSDSDLLDCLSDILPDNFDTWNKTDLNYERKKTELEPLSKDQVIKQIVKNLQEVEKTAQTCNTCDETIETKDIWKDKDSDYINTLDKATQKVTMLSSVKLTPENQAFYKTHGSLQLKPINIDRDIFIDLKEKKLQNTDIGHTSKKKIKNG</sequence>
<feature type="region of interest" description="Disordered" evidence="1">
    <location>
        <begin position="1"/>
        <end position="49"/>
    </location>
</feature>
<proteinExistence type="predicted"/>
<evidence type="ECO:0000313" key="3">
    <source>
        <dbReference type="Proteomes" id="UP000691718"/>
    </source>
</evidence>